<gene>
    <name evidence="1" type="ORF">GCM10007276_28030</name>
</gene>
<sequence length="137" mass="13745">MKLETAQGIVTAILADARDRGFNPLAVAVMDARGAMRALATEDGTSTKRAEIAMGKAHAAVAMGFGTRDLAKRAPQFLAAVTHAVGGLFVPVPGGVLIRSQDGSLLGSVGVSGESSDNDEMAAVAGITAQALVADPG</sequence>
<organism evidence="1 2">
    <name type="scientific">Agaricicola taiwanensis</name>
    <dbReference type="NCBI Taxonomy" id="591372"/>
    <lineage>
        <taxon>Bacteria</taxon>
        <taxon>Pseudomonadati</taxon>
        <taxon>Pseudomonadota</taxon>
        <taxon>Alphaproteobacteria</taxon>
        <taxon>Rhodobacterales</taxon>
        <taxon>Paracoccaceae</taxon>
        <taxon>Agaricicola</taxon>
    </lineage>
</organism>
<dbReference type="Pfam" id="PF03928">
    <property type="entry name" value="HbpS-like"/>
    <property type="match status" value="1"/>
</dbReference>
<reference evidence="1" key="1">
    <citation type="journal article" date="2014" name="Int. J. Syst. Evol. Microbiol.">
        <title>Complete genome sequence of Corynebacterium casei LMG S-19264T (=DSM 44701T), isolated from a smear-ripened cheese.</title>
        <authorList>
            <consortium name="US DOE Joint Genome Institute (JGI-PGF)"/>
            <person name="Walter F."/>
            <person name="Albersmeier A."/>
            <person name="Kalinowski J."/>
            <person name="Ruckert C."/>
        </authorList>
    </citation>
    <scope>NUCLEOTIDE SEQUENCE</scope>
    <source>
        <strain evidence="1">CCM 7684</strain>
    </source>
</reference>
<name>A0A8J2YK21_9RHOB</name>
<dbReference type="AlphaFoldDB" id="A0A8J2YK21"/>
<evidence type="ECO:0008006" key="3">
    <source>
        <dbReference type="Google" id="ProtNLM"/>
    </source>
</evidence>
<accession>A0A8J2YK21</accession>
<dbReference type="InterPro" id="IPR005624">
    <property type="entry name" value="PduO/GlcC-like"/>
</dbReference>
<dbReference type="RefSeq" id="WP_188410427.1">
    <property type="nucleotide sequence ID" value="NZ_BMCP01000003.1"/>
</dbReference>
<dbReference type="EMBL" id="BMCP01000003">
    <property type="protein sequence ID" value="GGE49291.1"/>
    <property type="molecule type" value="Genomic_DNA"/>
</dbReference>
<dbReference type="InterPro" id="IPR038084">
    <property type="entry name" value="PduO/GlcC-like_sf"/>
</dbReference>
<keyword evidence="2" id="KW-1185">Reference proteome</keyword>
<dbReference type="InterPro" id="IPR052517">
    <property type="entry name" value="GlcG_carb_metab_protein"/>
</dbReference>
<dbReference type="SUPFAM" id="SSF143744">
    <property type="entry name" value="GlcG-like"/>
    <property type="match status" value="1"/>
</dbReference>
<evidence type="ECO:0000313" key="2">
    <source>
        <dbReference type="Proteomes" id="UP000602745"/>
    </source>
</evidence>
<comment type="caution">
    <text evidence="1">The sequence shown here is derived from an EMBL/GenBank/DDBJ whole genome shotgun (WGS) entry which is preliminary data.</text>
</comment>
<dbReference type="Gene3D" id="3.30.450.150">
    <property type="entry name" value="Haem-degrading domain"/>
    <property type="match status" value="1"/>
</dbReference>
<proteinExistence type="predicted"/>
<dbReference type="PANTHER" id="PTHR34309:SF10">
    <property type="entry name" value="SLR1406 PROTEIN"/>
    <property type="match status" value="1"/>
</dbReference>
<protein>
    <recommendedName>
        <fullName evidence="3">Heme-binding protein</fullName>
    </recommendedName>
</protein>
<reference evidence="1" key="2">
    <citation type="submission" date="2020-09" db="EMBL/GenBank/DDBJ databases">
        <authorList>
            <person name="Sun Q."/>
            <person name="Sedlacek I."/>
        </authorList>
    </citation>
    <scope>NUCLEOTIDE SEQUENCE</scope>
    <source>
        <strain evidence="1">CCM 7684</strain>
    </source>
</reference>
<dbReference type="PANTHER" id="PTHR34309">
    <property type="entry name" value="SLR1406 PROTEIN"/>
    <property type="match status" value="1"/>
</dbReference>
<dbReference type="Proteomes" id="UP000602745">
    <property type="component" value="Unassembled WGS sequence"/>
</dbReference>
<evidence type="ECO:0000313" key="1">
    <source>
        <dbReference type="EMBL" id="GGE49291.1"/>
    </source>
</evidence>